<sequence length="273" mass="30668">MAFNLRAAIDAAKNKGPDMTQASAGGGDFELPAEGFVRLRFVGYFETGKKESEWQGKKKVNDTAELVFELSGPKHQPRDVDGTKYPMRVTERVKLSLNEKSNFFKLFTALNWEGKATHIAELLGNDYVGRIEHNKKKIDGKDFTFVNLRDIRKPFATNPETGDEYRISVDAPLTELKLFLWDFATPEMWDSIFIDGQYDERKNDKGEVTSPARSKNVLQEKIMKALNWKACPIYDYATKTVTKDDSAALDAAVGDVEEAHAPEEGEDAMEGIA</sequence>
<proteinExistence type="predicted"/>
<protein>
    <submittedName>
        <fullName evidence="1">Phage protein</fullName>
    </submittedName>
</protein>
<reference evidence="1 2" key="1">
    <citation type="submission" date="2020-03" db="EMBL/GenBank/DDBJ databases">
        <authorList>
            <person name="Ansaldi M."/>
            <person name="Clavijo F."/>
        </authorList>
    </citation>
    <scope>NUCLEOTIDE SEQUENCE [LARGE SCALE GENOMIC DNA]</scope>
</reference>
<evidence type="ECO:0000313" key="2">
    <source>
        <dbReference type="Proteomes" id="UP000501273"/>
    </source>
</evidence>
<organism evidence="1 2">
    <name type="scientific">Xylella phage Cota</name>
    <dbReference type="NCBI Taxonomy" id="2699877"/>
    <lineage>
        <taxon>Viruses</taxon>
        <taxon>Duplodnaviria</taxon>
        <taxon>Heunggongvirae</taxon>
        <taxon>Uroviricota</taxon>
        <taxon>Caudoviricetes</taxon>
        <taxon>Autographivirales</taxon>
        <taxon>Autonotataviridae</taxon>
        <taxon>Cotavirus</taxon>
        <taxon>Cotavirus cota</taxon>
    </lineage>
</organism>
<evidence type="ECO:0000313" key="1">
    <source>
        <dbReference type="EMBL" id="CAB1282930.1"/>
    </source>
</evidence>
<accession>A0A6F8ZKI6</accession>
<dbReference type="EMBL" id="LR778216">
    <property type="protein sequence ID" value="CAB1282930.1"/>
    <property type="molecule type" value="Genomic_DNA"/>
</dbReference>
<keyword evidence="2" id="KW-1185">Reference proteome</keyword>
<name>A0A6F8ZKI6_9CAUD</name>
<dbReference type="Proteomes" id="UP000501273">
    <property type="component" value="Chromosome"/>
</dbReference>